<keyword evidence="1" id="KW-0472">Membrane</keyword>
<keyword evidence="1" id="KW-1133">Transmembrane helix</keyword>
<evidence type="ECO:0000256" key="1">
    <source>
        <dbReference type="SAM" id="Phobius"/>
    </source>
</evidence>
<dbReference type="AlphaFoldDB" id="A0A8H5TK62"/>
<proteinExistence type="predicted"/>
<dbReference type="EMBL" id="JAAQPE010000260">
    <property type="protein sequence ID" value="KAF5673705.1"/>
    <property type="molecule type" value="Genomic_DNA"/>
</dbReference>
<reference evidence="3" key="1">
    <citation type="journal article" date="2020" name="BMC Genomics">
        <title>Correction to: Identification and distribution of gene clusters required for synthesis of sphingolipid metabolism inhibitors in diverse species of the filamentous fungus Fusarium.</title>
        <authorList>
            <person name="Kim H.S."/>
            <person name="Lohmar J.M."/>
            <person name="Busman M."/>
            <person name="Brown D.W."/>
            <person name="Naumann T.A."/>
            <person name="Divon H.H."/>
            <person name="Lysoe E."/>
            <person name="Uhlig S."/>
            <person name="Proctor R.H."/>
        </authorList>
    </citation>
    <scope>NUCLEOTIDE SEQUENCE [LARGE SCALE GENOMIC DNA]</scope>
    <source>
        <strain evidence="3">NRRL 25331</strain>
    </source>
</reference>
<keyword evidence="1" id="KW-0812">Transmembrane</keyword>
<accession>A0A8H5TK62</accession>
<feature type="transmembrane region" description="Helical" evidence="1">
    <location>
        <begin position="6"/>
        <end position="29"/>
    </location>
</feature>
<comment type="caution">
    <text evidence="2">The sequence shown here is derived from an EMBL/GenBank/DDBJ whole genome shotgun (WGS) entry which is preliminary data.</text>
</comment>
<protein>
    <submittedName>
        <fullName evidence="2">Uncharacterized protein</fullName>
    </submittedName>
</protein>
<gene>
    <name evidence="2" type="ORF">FCIRC_7967</name>
</gene>
<name>A0A8H5TK62_FUSCI</name>
<reference evidence="2 3" key="2">
    <citation type="submission" date="2020-05" db="EMBL/GenBank/DDBJ databases">
        <title>Identification and distribution of gene clusters putatively required for synthesis of sphingolipid metabolism inhibitors in phylogenetically diverse species of the filamentous fungus Fusarium.</title>
        <authorList>
            <person name="Kim H.-S."/>
            <person name="Busman M."/>
            <person name="Brown D.W."/>
            <person name="Divon H."/>
            <person name="Uhlig S."/>
            <person name="Proctor R.H."/>
        </authorList>
    </citation>
    <scope>NUCLEOTIDE SEQUENCE [LARGE SCALE GENOMIC DNA]</scope>
    <source>
        <strain evidence="2 3">NRRL 25331</strain>
    </source>
</reference>
<organism evidence="2 3">
    <name type="scientific">Fusarium circinatum</name>
    <name type="common">Pitch canker fungus</name>
    <name type="synonym">Gibberella circinata</name>
    <dbReference type="NCBI Taxonomy" id="48490"/>
    <lineage>
        <taxon>Eukaryota</taxon>
        <taxon>Fungi</taxon>
        <taxon>Dikarya</taxon>
        <taxon>Ascomycota</taxon>
        <taxon>Pezizomycotina</taxon>
        <taxon>Sordariomycetes</taxon>
        <taxon>Hypocreomycetidae</taxon>
        <taxon>Hypocreales</taxon>
        <taxon>Nectriaceae</taxon>
        <taxon>Fusarium</taxon>
        <taxon>Fusarium fujikuroi species complex</taxon>
    </lineage>
</organism>
<evidence type="ECO:0000313" key="3">
    <source>
        <dbReference type="Proteomes" id="UP000572754"/>
    </source>
</evidence>
<dbReference type="Proteomes" id="UP000572754">
    <property type="component" value="Unassembled WGS sequence"/>
</dbReference>
<evidence type="ECO:0000313" key="2">
    <source>
        <dbReference type="EMBL" id="KAF5673705.1"/>
    </source>
</evidence>
<keyword evidence="3" id="KW-1185">Reference proteome</keyword>
<sequence>MDEWGRVAAITALVTIPIYASAFLLQPFFQKVKDTLLRIYHWNRTCEAIQWSHISQRPIQARWYGLEVGNQSTDTQSPKNKSLIRFLYNVWRVKATPAVKLAYLDMSKDYLLLDADVLLGVVLLLGCSGTLGRQPDPGAMLTLNFASTTAQFRVFERENNFFLIGKLMSVPLFETIGSGYQGTTKEDLRAVSNGYPPFYRFFLRVNAGYEIAHPTEAMRDIHRADWILAIGFSSSTTEPLKLYRKQQLRAYTEACTRVLDKLRWLQGELSLEASGPHKQLLDVAVRVVTRMNSFKTGSGAGSVTKGTVLLADHGTIGRSLKAPDIIFALKLFKEYASSELGRYDRETLEKILEDVLRAAVYGVFTWWQYVNNVGRDIPSWLLDDRVRLSPVWLEDDGES</sequence>